<dbReference type="OrthoDB" id="10448379at2759"/>
<evidence type="ECO:0000256" key="1">
    <source>
        <dbReference type="SAM" id="MobiDB-lite"/>
    </source>
</evidence>
<feature type="non-terminal residue" evidence="2">
    <location>
        <position position="1"/>
    </location>
</feature>
<dbReference type="PaxDb" id="4097-A0A1S4C8F5"/>
<dbReference type="AlphaFoldDB" id="A0A1S4C8F5"/>
<feature type="region of interest" description="Disordered" evidence="1">
    <location>
        <begin position="63"/>
        <end position="259"/>
    </location>
</feature>
<feature type="compositionally biased region" description="Polar residues" evidence="1">
    <location>
        <begin position="114"/>
        <end position="126"/>
    </location>
</feature>
<feature type="compositionally biased region" description="Acidic residues" evidence="1">
    <location>
        <begin position="227"/>
        <end position="236"/>
    </location>
</feature>
<gene>
    <name evidence="2" type="primary">LOC107816082</name>
</gene>
<feature type="compositionally biased region" description="Basic and acidic residues" evidence="1">
    <location>
        <begin position="138"/>
        <end position="148"/>
    </location>
</feature>
<name>A0A1S4C8F5_TOBAC</name>
<reference evidence="2" key="1">
    <citation type="submission" date="2025-08" db="UniProtKB">
        <authorList>
            <consortium name="RefSeq"/>
        </authorList>
    </citation>
    <scope>IDENTIFICATION</scope>
</reference>
<proteinExistence type="predicted"/>
<feature type="compositionally biased region" description="Acidic residues" evidence="1">
    <location>
        <begin position="127"/>
        <end position="137"/>
    </location>
</feature>
<dbReference type="RefSeq" id="XP_016497239.1">
    <property type="nucleotide sequence ID" value="XM_016641753.1"/>
</dbReference>
<organism evidence="2">
    <name type="scientific">Nicotiana tabacum</name>
    <name type="common">Common tobacco</name>
    <dbReference type="NCBI Taxonomy" id="4097"/>
    <lineage>
        <taxon>Eukaryota</taxon>
        <taxon>Viridiplantae</taxon>
        <taxon>Streptophyta</taxon>
        <taxon>Embryophyta</taxon>
        <taxon>Tracheophyta</taxon>
        <taxon>Spermatophyta</taxon>
        <taxon>Magnoliopsida</taxon>
        <taxon>eudicotyledons</taxon>
        <taxon>Gunneridae</taxon>
        <taxon>Pentapetalae</taxon>
        <taxon>asterids</taxon>
        <taxon>lamiids</taxon>
        <taxon>Solanales</taxon>
        <taxon>Solanaceae</taxon>
        <taxon>Nicotianoideae</taxon>
        <taxon>Nicotianeae</taxon>
        <taxon>Nicotiana</taxon>
    </lineage>
</organism>
<evidence type="ECO:0000313" key="2">
    <source>
        <dbReference type="RefSeq" id="XP_016497239.1"/>
    </source>
</evidence>
<feature type="compositionally biased region" description="Basic and acidic residues" evidence="1">
    <location>
        <begin position="166"/>
        <end position="176"/>
    </location>
</feature>
<accession>A0A1S4C8F5</accession>
<sequence>ASSSPVPTVHVVPIIPTSIVSPSQKTTTHAPELPAKNTFKSTNIKATPRKSVKKVPDAAMQDVAPLHTLPPSSEKPPVDKFTIEKGAGDLGKEVDTMVVEPVVEGERSKEPVQNEASDGLSYSWTGNEEDDGGEKEEEVVNSHEEHDAQNIANEEEESENKGASGNEKESDAEYKAGEQTNDSAKEENHSEEEEVSESGAPSEETGEETRAQEPGSLLTPFTGAEEVSSDEDDVPLSEDGKKSRKTHVKTIKTAVSTRK</sequence>
<dbReference type="KEGG" id="nta:107816082"/>
<feature type="compositionally biased region" description="Basic and acidic residues" evidence="1">
    <location>
        <begin position="76"/>
        <end position="95"/>
    </location>
</feature>
<protein>
    <submittedName>
        <fullName evidence="2">Histone H3.v1-like</fullName>
    </submittedName>
</protein>